<feature type="region of interest" description="Disordered" evidence="1">
    <location>
        <begin position="32"/>
        <end position="61"/>
    </location>
</feature>
<dbReference type="GO" id="GO:0005198">
    <property type="term" value="F:structural molecule activity"/>
    <property type="evidence" value="ECO:0007669"/>
    <property type="project" value="InterPro"/>
</dbReference>
<comment type="caution">
    <text evidence="2">The sequence shown here is derived from an EMBL/GenBank/DDBJ whole genome shotgun (WGS) entry which is preliminary data.</text>
</comment>
<protein>
    <submittedName>
        <fullName evidence="2">Phage tail protein</fullName>
    </submittedName>
</protein>
<dbReference type="PANTHER" id="PTHR38009:SF1">
    <property type="entry name" value="CONSERVED HYPOTHETICAL PHAGE TAIL PROTEIN"/>
    <property type="match status" value="1"/>
</dbReference>
<feature type="compositionally biased region" description="Polar residues" evidence="1">
    <location>
        <begin position="36"/>
        <end position="53"/>
    </location>
</feature>
<evidence type="ECO:0000256" key="1">
    <source>
        <dbReference type="SAM" id="MobiDB-lite"/>
    </source>
</evidence>
<dbReference type="AlphaFoldDB" id="A0A7J9SL73"/>
<dbReference type="RefSeq" id="WP_185192154.1">
    <property type="nucleotide sequence ID" value="NZ_JACKXD010000002.1"/>
</dbReference>
<dbReference type="InterPro" id="IPR011747">
    <property type="entry name" value="CHP02241"/>
</dbReference>
<dbReference type="Pfam" id="PF06841">
    <property type="entry name" value="Phage_T4_gp19"/>
    <property type="match status" value="1"/>
</dbReference>
<proteinExistence type="predicted"/>
<sequence>MEPEVTRRDALQTLTVAGSTVALSGCSMNFEFTDGENGNRTDTPMQSDTQQVSPDRGAPVQNGRFKVEIDGIEISGFARVKIPGSTTESDGQTTFEDLVMERGVMHGDSTLRDWRDAVQDGNDQRARRNVSVTLLTETGQPAIQWEFTNAWVKKFGAPELSVAGNDASVLTESITVSYDRMSRVDV</sequence>
<accession>A0A7J9SL73</accession>
<evidence type="ECO:0000313" key="3">
    <source>
        <dbReference type="Proteomes" id="UP000546257"/>
    </source>
</evidence>
<evidence type="ECO:0000313" key="2">
    <source>
        <dbReference type="EMBL" id="MBB6645781.1"/>
    </source>
</evidence>
<reference evidence="2 3" key="1">
    <citation type="submission" date="2020-08" db="EMBL/GenBank/DDBJ databases">
        <authorList>
            <person name="Seo M.-J."/>
        </authorList>
    </citation>
    <scope>NUCLEOTIDE SEQUENCE [LARGE SCALE GENOMIC DNA]</scope>
    <source>
        <strain evidence="2 3">MBLA0160</strain>
    </source>
</reference>
<gene>
    <name evidence="2" type="ORF">H5V44_05680</name>
</gene>
<dbReference type="Proteomes" id="UP000546257">
    <property type="component" value="Unassembled WGS sequence"/>
</dbReference>
<keyword evidence="3" id="KW-1185">Reference proteome</keyword>
<dbReference type="NCBIfam" id="TIGR02241">
    <property type="entry name" value="conserved hypothetical phage tail region protein"/>
    <property type="match status" value="1"/>
</dbReference>
<dbReference type="EMBL" id="JACKXD010000002">
    <property type="protein sequence ID" value="MBB6645781.1"/>
    <property type="molecule type" value="Genomic_DNA"/>
</dbReference>
<name>A0A7J9SL73_9EURY</name>
<organism evidence="2 3">
    <name type="scientific">Halobellus ruber</name>
    <dbReference type="NCBI Taxonomy" id="2761102"/>
    <lineage>
        <taxon>Archaea</taxon>
        <taxon>Methanobacteriati</taxon>
        <taxon>Methanobacteriota</taxon>
        <taxon>Stenosarchaea group</taxon>
        <taxon>Halobacteria</taxon>
        <taxon>Halobacteriales</taxon>
        <taxon>Haloferacaceae</taxon>
        <taxon>Halobellus</taxon>
    </lineage>
</organism>
<dbReference type="PROSITE" id="PS51257">
    <property type="entry name" value="PROKAR_LIPOPROTEIN"/>
    <property type="match status" value="1"/>
</dbReference>
<dbReference type="InterPro" id="IPR010667">
    <property type="entry name" value="Phage_T4_Gp19"/>
</dbReference>
<dbReference type="PANTHER" id="PTHR38009">
    <property type="entry name" value="CONSERVED HYPOTHETICAL PHAGE TAIL PROTEIN"/>
    <property type="match status" value="1"/>
</dbReference>